<sequence length="148" mass="15556">MKVILLEKIENLGSLGDTVDVKSGFARNYLLPQGLATEATPANIVVFEARRAELEAKQADVLAAAQARGEKLAGLVMTIAANAGSEGRLFGSVTAQDIATLITDAGVPVDRKEVRINDGAIRALGEHTVTLHLHADVDAEITVNVTAE</sequence>
<accession>A0A9D1TUZ5</accession>
<dbReference type="InterPro" id="IPR020069">
    <property type="entry name" value="Ribosomal_bL9_C"/>
</dbReference>
<dbReference type="Proteomes" id="UP000823934">
    <property type="component" value="Unassembled WGS sequence"/>
</dbReference>
<dbReference type="EMBL" id="DXHP01000185">
    <property type="protein sequence ID" value="HIW07322.1"/>
    <property type="molecule type" value="Genomic_DNA"/>
</dbReference>
<protein>
    <recommendedName>
        <fullName evidence="6 7">Large ribosomal subunit protein bL9</fullName>
    </recommendedName>
</protein>
<comment type="similarity">
    <text evidence="1 7">Belongs to the bacterial ribosomal protein bL9 family.</text>
</comment>
<keyword evidence="5 7" id="KW-0687">Ribonucleoprotein</keyword>
<keyword evidence="2 7" id="KW-0699">rRNA-binding</keyword>
<dbReference type="GO" id="GO:0019843">
    <property type="term" value="F:rRNA binding"/>
    <property type="evidence" value="ECO:0007669"/>
    <property type="project" value="UniProtKB-UniRule"/>
</dbReference>
<reference evidence="9" key="2">
    <citation type="submission" date="2021-04" db="EMBL/GenBank/DDBJ databases">
        <authorList>
            <person name="Gilroy R."/>
        </authorList>
    </citation>
    <scope>NUCLEOTIDE SEQUENCE</scope>
    <source>
        <strain evidence="9">CHK160-9182</strain>
    </source>
</reference>
<gene>
    <name evidence="7 9" type="primary">rplI</name>
    <name evidence="9" type="ORF">H9889_08390</name>
</gene>
<evidence type="ECO:0000313" key="9">
    <source>
        <dbReference type="EMBL" id="HIW07322.1"/>
    </source>
</evidence>
<dbReference type="AlphaFoldDB" id="A0A9D1TUZ5"/>
<name>A0A9D1TUZ5_9GAMM</name>
<dbReference type="HAMAP" id="MF_00503">
    <property type="entry name" value="Ribosomal_bL9"/>
    <property type="match status" value="1"/>
</dbReference>
<dbReference type="InterPro" id="IPR036791">
    <property type="entry name" value="Ribosomal_bL9_C_sf"/>
</dbReference>
<dbReference type="Gene3D" id="3.10.430.100">
    <property type="entry name" value="Ribosomal protein L9, C-terminal domain"/>
    <property type="match status" value="1"/>
</dbReference>
<dbReference type="InterPro" id="IPR000244">
    <property type="entry name" value="Ribosomal_bL9"/>
</dbReference>
<dbReference type="PANTHER" id="PTHR21368">
    <property type="entry name" value="50S RIBOSOMAL PROTEIN L9"/>
    <property type="match status" value="1"/>
</dbReference>
<dbReference type="NCBIfam" id="TIGR00158">
    <property type="entry name" value="L9"/>
    <property type="match status" value="1"/>
</dbReference>
<comment type="caution">
    <text evidence="9">The sequence shown here is derived from an EMBL/GenBank/DDBJ whole genome shotgun (WGS) entry which is preliminary data.</text>
</comment>
<evidence type="ECO:0000256" key="1">
    <source>
        <dbReference type="ARBA" id="ARBA00010605"/>
    </source>
</evidence>
<dbReference type="GO" id="GO:0003735">
    <property type="term" value="F:structural constituent of ribosome"/>
    <property type="evidence" value="ECO:0007669"/>
    <property type="project" value="InterPro"/>
</dbReference>
<evidence type="ECO:0000256" key="5">
    <source>
        <dbReference type="ARBA" id="ARBA00023274"/>
    </source>
</evidence>
<dbReference type="SUPFAM" id="SSF55658">
    <property type="entry name" value="L9 N-domain-like"/>
    <property type="match status" value="1"/>
</dbReference>
<evidence type="ECO:0000256" key="2">
    <source>
        <dbReference type="ARBA" id="ARBA00022730"/>
    </source>
</evidence>
<dbReference type="SUPFAM" id="SSF55653">
    <property type="entry name" value="Ribosomal protein L9 C-domain"/>
    <property type="match status" value="1"/>
</dbReference>
<keyword evidence="4 7" id="KW-0689">Ribosomal protein</keyword>
<dbReference type="PROSITE" id="PS00651">
    <property type="entry name" value="RIBOSOMAL_L9"/>
    <property type="match status" value="1"/>
</dbReference>
<organism evidence="9 10">
    <name type="scientific">Candidatus Ignatzschineria merdigallinarum</name>
    <dbReference type="NCBI Taxonomy" id="2838621"/>
    <lineage>
        <taxon>Bacteria</taxon>
        <taxon>Pseudomonadati</taxon>
        <taxon>Pseudomonadota</taxon>
        <taxon>Gammaproteobacteria</taxon>
        <taxon>Cardiobacteriales</taxon>
        <taxon>Ignatzschineriaceae</taxon>
        <taxon>Ignatzschineria</taxon>
    </lineage>
</organism>
<evidence type="ECO:0000256" key="3">
    <source>
        <dbReference type="ARBA" id="ARBA00022884"/>
    </source>
</evidence>
<dbReference type="GO" id="GO:0006412">
    <property type="term" value="P:translation"/>
    <property type="evidence" value="ECO:0007669"/>
    <property type="project" value="UniProtKB-UniRule"/>
</dbReference>
<dbReference type="GO" id="GO:1990904">
    <property type="term" value="C:ribonucleoprotein complex"/>
    <property type="evidence" value="ECO:0007669"/>
    <property type="project" value="UniProtKB-KW"/>
</dbReference>
<evidence type="ECO:0000256" key="6">
    <source>
        <dbReference type="ARBA" id="ARBA00035292"/>
    </source>
</evidence>
<evidence type="ECO:0000256" key="4">
    <source>
        <dbReference type="ARBA" id="ARBA00022980"/>
    </source>
</evidence>
<dbReference type="Pfam" id="PF01281">
    <property type="entry name" value="Ribosomal_L9_N"/>
    <property type="match status" value="1"/>
</dbReference>
<dbReference type="InterPro" id="IPR036935">
    <property type="entry name" value="Ribosomal_bL9_N_sf"/>
</dbReference>
<dbReference type="InterPro" id="IPR009027">
    <property type="entry name" value="Ribosomal_bL9/RNase_H1_N"/>
</dbReference>
<comment type="function">
    <text evidence="7">Binds to the 23S rRNA.</text>
</comment>
<keyword evidence="3 7" id="KW-0694">RNA-binding</keyword>
<evidence type="ECO:0000313" key="10">
    <source>
        <dbReference type="Proteomes" id="UP000823934"/>
    </source>
</evidence>
<dbReference type="InterPro" id="IPR020070">
    <property type="entry name" value="Ribosomal_bL9_N"/>
</dbReference>
<dbReference type="Gene3D" id="3.40.5.10">
    <property type="entry name" value="Ribosomal protein L9, N-terminal domain"/>
    <property type="match status" value="1"/>
</dbReference>
<dbReference type="Pfam" id="PF03948">
    <property type="entry name" value="Ribosomal_L9_C"/>
    <property type="match status" value="1"/>
</dbReference>
<dbReference type="GO" id="GO:0005840">
    <property type="term" value="C:ribosome"/>
    <property type="evidence" value="ECO:0007669"/>
    <property type="project" value="UniProtKB-KW"/>
</dbReference>
<feature type="domain" description="Ribosomal protein L9" evidence="8">
    <location>
        <begin position="13"/>
        <end position="40"/>
    </location>
</feature>
<dbReference type="InterPro" id="IPR020594">
    <property type="entry name" value="Ribosomal_bL9_bac/chp"/>
</dbReference>
<evidence type="ECO:0000256" key="7">
    <source>
        <dbReference type="HAMAP-Rule" id="MF_00503"/>
    </source>
</evidence>
<evidence type="ECO:0000259" key="8">
    <source>
        <dbReference type="PROSITE" id="PS00651"/>
    </source>
</evidence>
<proteinExistence type="inferred from homology"/>
<reference evidence="9" key="1">
    <citation type="journal article" date="2021" name="PeerJ">
        <title>Extensive microbial diversity within the chicken gut microbiome revealed by metagenomics and culture.</title>
        <authorList>
            <person name="Gilroy R."/>
            <person name="Ravi A."/>
            <person name="Getino M."/>
            <person name="Pursley I."/>
            <person name="Horton D.L."/>
            <person name="Alikhan N.F."/>
            <person name="Baker D."/>
            <person name="Gharbi K."/>
            <person name="Hall N."/>
            <person name="Watson M."/>
            <person name="Adriaenssens E.M."/>
            <person name="Foster-Nyarko E."/>
            <person name="Jarju S."/>
            <person name="Secka A."/>
            <person name="Antonio M."/>
            <person name="Oren A."/>
            <person name="Chaudhuri R.R."/>
            <person name="La Ragione R."/>
            <person name="Hildebrand F."/>
            <person name="Pallen M.J."/>
        </authorList>
    </citation>
    <scope>NUCLEOTIDE SEQUENCE</scope>
    <source>
        <strain evidence="9">CHK160-9182</strain>
    </source>
</reference>